<dbReference type="Pfam" id="PF11882">
    <property type="entry name" value="DUF3402"/>
    <property type="match status" value="2"/>
</dbReference>
<evidence type="ECO:0000256" key="1">
    <source>
        <dbReference type="SAM" id="MobiDB-lite"/>
    </source>
</evidence>
<comment type="caution">
    <text evidence="4">The sequence shown here is derived from an EMBL/GenBank/DDBJ whole genome shotgun (WGS) entry which is preliminary data.</text>
</comment>
<feature type="domain" description="Far11/STRP C-terminal" evidence="3">
    <location>
        <begin position="383"/>
        <end position="775"/>
    </location>
</feature>
<dbReference type="InterPro" id="IPR021819">
    <property type="entry name" value="Far11/STRP_C"/>
</dbReference>
<dbReference type="InterPro" id="IPR040185">
    <property type="entry name" value="Far11/STRP"/>
</dbReference>
<dbReference type="PANTHER" id="PTHR13239">
    <property type="entry name" value="PROTEIN REQUIRED FOR HYPHAL ANASTOMOSIS HAM-2"/>
    <property type="match status" value="1"/>
</dbReference>
<name>A0A162R3V7_MUCCL</name>
<dbReference type="VEuPathDB" id="FungiDB:MUCCIDRAFT_182326"/>
<dbReference type="STRING" id="747725.A0A162R3V7"/>
<evidence type="ECO:0000313" key="5">
    <source>
        <dbReference type="Proteomes" id="UP000077051"/>
    </source>
</evidence>
<dbReference type="GO" id="GO:0005829">
    <property type="term" value="C:cytosol"/>
    <property type="evidence" value="ECO:0007669"/>
    <property type="project" value="TreeGrafter"/>
</dbReference>
<protein>
    <submittedName>
        <fullName evidence="4">Putative succinyl-coa ligase beta-chain, mitochondrial</fullName>
    </submittedName>
</protein>
<organism evidence="4 5">
    <name type="scientific">Mucor lusitanicus CBS 277.49</name>
    <dbReference type="NCBI Taxonomy" id="747725"/>
    <lineage>
        <taxon>Eukaryota</taxon>
        <taxon>Fungi</taxon>
        <taxon>Fungi incertae sedis</taxon>
        <taxon>Mucoromycota</taxon>
        <taxon>Mucoromycotina</taxon>
        <taxon>Mucoromycetes</taxon>
        <taxon>Mucorales</taxon>
        <taxon>Mucorineae</taxon>
        <taxon>Mucoraceae</taxon>
        <taxon>Mucor</taxon>
    </lineage>
</organism>
<evidence type="ECO:0000259" key="3">
    <source>
        <dbReference type="SMART" id="SM01293"/>
    </source>
</evidence>
<evidence type="ECO:0000313" key="4">
    <source>
        <dbReference type="EMBL" id="OAD08060.1"/>
    </source>
</evidence>
<dbReference type="Proteomes" id="UP000077051">
    <property type="component" value="Unassembled WGS sequence"/>
</dbReference>
<dbReference type="PANTHER" id="PTHR13239:SF4">
    <property type="entry name" value="AT25231P"/>
    <property type="match status" value="1"/>
</dbReference>
<feature type="domain" description="Far11/STRP N-terminal" evidence="2">
    <location>
        <begin position="34"/>
        <end position="304"/>
    </location>
</feature>
<dbReference type="OrthoDB" id="18234at2759"/>
<dbReference type="AlphaFoldDB" id="A0A162R3V7"/>
<accession>A0A162R3V7</accession>
<dbReference type="SMART" id="SM01292">
    <property type="entry name" value="N1221"/>
    <property type="match status" value="1"/>
</dbReference>
<feature type="region of interest" description="Disordered" evidence="1">
    <location>
        <begin position="964"/>
        <end position="992"/>
    </location>
</feature>
<proteinExistence type="predicted"/>
<dbReference type="GO" id="GO:0007010">
    <property type="term" value="P:cytoskeleton organization"/>
    <property type="evidence" value="ECO:0007669"/>
    <property type="project" value="TreeGrafter"/>
</dbReference>
<dbReference type="InterPro" id="IPR012486">
    <property type="entry name" value="Far11/STRP_N"/>
</dbReference>
<feature type="region of interest" description="Disordered" evidence="1">
    <location>
        <begin position="468"/>
        <end position="491"/>
    </location>
</feature>
<dbReference type="Pfam" id="PF07923">
    <property type="entry name" value="N1221"/>
    <property type="match status" value="1"/>
</dbReference>
<dbReference type="SMART" id="SM01293">
    <property type="entry name" value="DUF3402"/>
    <property type="match status" value="1"/>
</dbReference>
<evidence type="ECO:0000259" key="2">
    <source>
        <dbReference type="SMART" id="SM01292"/>
    </source>
</evidence>
<sequence>MTTQKDNGQDYLDPILTPGNLRKFVESLPGKAKHQHSNYQYNSDSDIFEHEINEFFTYTEVAVQLQAYRRSFEKEFPGKKAYQITQLLDGLEYEDQQLRLQACKHVAYVALGCFTADPDETKQQRMDRLTENCNMLIVNGAFHLFFQKLQQTCNEYLVNSQKNTVAIYTEIDLCMTVLYLLLESQRHQSSSESSQKFKQDLVTLEPNLTEFLLLLTSRLRERLPDKSFPTRKTVLLLWKSMLFMSSGLESIQLSAEKLKASLGIPTKASVITKCTPQDVLLFQQETSKKYPSYAAPNLPLQEASPLTIHASPPLATALGYSNAIEHVDLLYHTLFPPKSLANATKNKQQQQQHHLLQNYFPSSPSVSPAFPLPLSHIPGSDVPQSLAEAGNVYMANLHVSLSTFQVIQERSKGIHHWQNKCTPTEDKGVIDHKDNVQRWMERLYANMLPELQNVIVVLLKLLLTSVSPNANSKHSGENSSEKGDKATEGSEDAVTLEYLEEVDTKRNREVISKAISGLLLLLLKWSKSSHVLKYEYISQLLADSGCMLLILKMIGLQEVSDMVTAHTDVPYYSFLDYNVNRTATTEHHEANEKKAAGSLYTNRRNMYWSINFLRILQMLSKHKPHRIMLLVQYKSAAILKRLLKIAHPVLEQYILKLLKSQVPYLGRKWKSQNMRIISAIYLNCKTALQDDWICKTSADEDVELGKVEEQHLRILTRIYNGQRYMPSFLPPHDEVYSETNSTPSGPGFNGFQDYDLGASIDYDGIDLEPEFINNYTTWLETEVFNADDDDQAETVVHPPQPGSDTPIPSTPYPTTNNHHQFTPEELTFEINKLYVQELNAEFKPATPLTNEVKKPDEACWDSSPTPKKLTPLFRYDGNERCMTYLRPSLSLLDQEQKDEQWQLQTRDELMSRLSLIEEQAAEKWLTATAAAAAIAGDGNKHALYHFQLFDDLFEQERYGSSEWSNTISSDDDDYLQDTTTSYDDDADHYQRD</sequence>
<dbReference type="EMBL" id="AMYB01000001">
    <property type="protein sequence ID" value="OAD08060.1"/>
    <property type="molecule type" value="Genomic_DNA"/>
</dbReference>
<reference evidence="4 5" key="1">
    <citation type="submission" date="2015-06" db="EMBL/GenBank/DDBJ databases">
        <title>Expansion of signal transduction pathways in fungi by whole-genome duplication.</title>
        <authorList>
            <consortium name="DOE Joint Genome Institute"/>
            <person name="Corrochano L.M."/>
            <person name="Kuo A."/>
            <person name="Marcet-Houben M."/>
            <person name="Polaino S."/>
            <person name="Salamov A."/>
            <person name="Villalobos J.M."/>
            <person name="Alvarez M.I."/>
            <person name="Avalos J."/>
            <person name="Benito E.P."/>
            <person name="Benoit I."/>
            <person name="Burger G."/>
            <person name="Camino L.P."/>
            <person name="Canovas D."/>
            <person name="Cerda-Olmedo E."/>
            <person name="Cheng J.-F."/>
            <person name="Dominguez A."/>
            <person name="Elias M."/>
            <person name="Eslava A.P."/>
            <person name="Glaser F."/>
            <person name="Grimwood J."/>
            <person name="Gutierrez G."/>
            <person name="Heitman J."/>
            <person name="Henrissat B."/>
            <person name="Iturriaga E.A."/>
            <person name="Lang B.F."/>
            <person name="Lavin J.L."/>
            <person name="Lee S."/>
            <person name="Li W."/>
            <person name="Lindquist E."/>
            <person name="Lopez-Garcia S."/>
            <person name="Luque E.M."/>
            <person name="Marcos A.T."/>
            <person name="Martin J."/>
            <person name="Mccluskey K."/>
            <person name="Medina H.R."/>
            <person name="Miralles-Duran A."/>
            <person name="Miyazaki A."/>
            <person name="Munoz-Torres E."/>
            <person name="Oguiza J.A."/>
            <person name="Ohm R."/>
            <person name="Olmedo M."/>
            <person name="Orejas M."/>
            <person name="Ortiz-Castellanos L."/>
            <person name="Pisabarro A.G."/>
            <person name="Rodriguez-Romero J."/>
            <person name="Ruiz-Herrera J."/>
            <person name="Ruiz-Vazquez R."/>
            <person name="Sanz C."/>
            <person name="Schackwitz W."/>
            <person name="Schmutz J."/>
            <person name="Shahriari M."/>
            <person name="Shelest E."/>
            <person name="Silva-Franco F."/>
            <person name="Soanes D."/>
            <person name="Syed K."/>
            <person name="Tagua V.G."/>
            <person name="Talbot N.J."/>
            <person name="Thon M."/>
            <person name="De Vries R.P."/>
            <person name="Wiebenga A."/>
            <person name="Yadav J.S."/>
            <person name="Braun E.L."/>
            <person name="Baker S."/>
            <person name="Garre V."/>
            <person name="Horwitz B."/>
            <person name="Torres-Martinez S."/>
            <person name="Idnurm A."/>
            <person name="Herrera-Estrella A."/>
            <person name="Gabaldon T."/>
            <person name="Grigoriev I.V."/>
        </authorList>
    </citation>
    <scope>NUCLEOTIDE SEQUENCE [LARGE SCALE GENOMIC DNA]</scope>
    <source>
        <strain evidence="4 5">CBS 277.49</strain>
    </source>
</reference>
<keyword evidence="5" id="KW-1185">Reference proteome</keyword>
<feature type="compositionally biased region" description="Basic and acidic residues" evidence="1">
    <location>
        <begin position="474"/>
        <end position="488"/>
    </location>
</feature>
<gene>
    <name evidence="4" type="primary">McSucCoASb</name>
    <name evidence="4" type="ORF">MUCCIDRAFT_182326</name>
</gene>
<dbReference type="GO" id="GO:0016874">
    <property type="term" value="F:ligase activity"/>
    <property type="evidence" value="ECO:0007669"/>
    <property type="project" value="UniProtKB-KW"/>
</dbReference>
<keyword evidence="4" id="KW-0436">Ligase</keyword>